<evidence type="ECO:0000256" key="1">
    <source>
        <dbReference type="PROSITE-ProRule" id="PRU00169"/>
    </source>
</evidence>
<dbReference type="GO" id="GO:0000160">
    <property type="term" value="P:phosphorelay signal transduction system"/>
    <property type="evidence" value="ECO:0007669"/>
    <property type="project" value="InterPro"/>
</dbReference>
<keyword evidence="1" id="KW-0597">Phosphoprotein</keyword>
<name>A0A1I1VMQ1_9BACL</name>
<dbReference type="Gene3D" id="3.40.50.2300">
    <property type="match status" value="1"/>
</dbReference>
<dbReference type="Gene3D" id="3.30.70.270">
    <property type="match status" value="1"/>
</dbReference>
<dbReference type="InterPro" id="IPR050469">
    <property type="entry name" value="Diguanylate_Cyclase"/>
</dbReference>
<dbReference type="CDD" id="cd01949">
    <property type="entry name" value="GGDEF"/>
    <property type="match status" value="1"/>
</dbReference>
<dbReference type="SUPFAM" id="SSF52172">
    <property type="entry name" value="CheY-like"/>
    <property type="match status" value="1"/>
</dbReference>
<dbReference type="STRING" id="1045775.SAMN05216378_1681"/>
<accession>A0A1I1VMQ1</accession>
<dbReference type="EMBL" id="FOMT01000001">
    <property type="protein sequence ID" value="SFD84084.1"/>
    <property type="molecule type" value="Genomic_DNA"/>
</dbReference>
<dbReference type="NCBIfam" id="TIGR00254">
    <property type="entry name" value="GGDEF"/>
    <property type="match status" value="1"/>
</dbReference>
<evidence type="ECO:0000259" key="3">
    <source>
        <dbReference type="PROSITE" id="PS50110"/>
    </source>
</evidence>
<feature type="modified residue" description="4-aspartylphosphate" evidence="1">
    <location>
        <position position="53"/>
    </location>
</feature>
<gene>
    <name evidence="5" type="ORF">SAMN05216378_1681</name>
</gene>
<dbReference type="PANTHER" id="PTHR45138:SF9">
    <property type="entry name" value="DIGUANYLATE CYCLASE DGCM-RELATED"/>
    <property type="match status" value="1"/>
</dbReference>
<dbReference type="PANTHER" id="PTHR45138">
    <property type="entry name" value="REGULATORY COMPONENTS OF SENSORY TRANSDUCTION SYSTEM"/>
    <property type="match status" value="1"/>
</dbReference>
<evidence type="ECO:0000259" key="4">
    <source>
        <dbReference type="PROSITE" id="PS50887"/>
    </source>
</evidence>
<evidence type="ECO:0000256" key="2">
    <source>
        <dbReference type="SAM" id="Coils"/>
    </source>
</evidence>
<dbReference type="CDD" id="cd17574">
    <property type="entry name" value="REC_OmpR"/>
    <property type="match status" value="1"/>
</dbReference>
<dbReference type="InterPro" id="IPR001789">
    <property type="entry name" value="Sig_transdc_resp-reg_receiver"/>
</dbReference>
<feature type="domain" description="Response regulatory" evidence="3">
    <location>
        <begin position="4"/>
        <end position="119"/>
    </location>
</feature>
<dbReference type="SMART" id="SM00448">
    <property type="entry name" value="REC"/>
    <property type="match status" value="1"/>
</dbReference>
<reference evidence="6" key="1">
    <citation type="submission" date="2016-10" db="EMBL/GenBank/DDBJ databases">
        <authorList>
            <person name="Varghese N."/>
            <person name="Submissions S."/>
        </authorList>
    </citation>
    <scope>NUCLEOTIDE SEQUENCE [LARGE SCALE GENOMIC DNA]</scope>
    <source>
        <strain evidence="6">CGMCC 1.10784</strain>
    </source>
</reference>
<dbReference type="SMART" id="SM00267">
    <property type="entry name" value="GGDEF"/>
    <property type="match status" value="1"/>
</dbReference>
<keyword evidence="6" id="KW-1185">Reference proteome</keyword>
<evidence type="ECO:0000313" key="6">
    <source>
        <dbReference type="Proteomes" id="UP000198855"/>
    </source>
</evidence>
<feature type="domain" description="GGDEF" evidence="4">
    <location>
        <begin position="166"/>
        <end position="296"/>
    </location>
</feature>
<dbReference type="InterPro" id="IPR029787">
    <property type="entry name" value="Nucleotide_cyclase"/>
</dbReference>
<dbReference type="PROSITE" id="PS50887">
    <property type="entry name" value="GGDEF"/>
    <property type="match status" value="1"/>
</dbReference>
<protein>
    <submittedName>
        <fullName evidence="5">Diguanylate cyclase (GGDEF) domain-containing protein</fullName>
    </submittedName>
</protein>
<dbReference type="GO" id="GO:0052621">
    <property type="term" value="F:diguanylate cyclase activity"/>
    <property type="evidence" value="ECO:0007669"/>
    <property type="project" value="TreeGrafter"/>
</dbReference>
<dbReference type="InterPro" id="IPR000160">
    <property type="entry name" value="GGDEF_dom"/>
</dbReference>
<keyword evidence="2" id="KW-0175">Coiled coil</keyword>
<dbReference type="InterPro" id="IPR043128">
    <property type="entry name" value="Rev_trsase/Diguanyl_cyclase"/>
</dbReference>
<dbReference type="InterPro" id="IPR011006">
    <property type="entry name" value="CheY-like_superfamily"/>
</dbReference>
<dbReference type="Proteomes" id="UP000198855">
    <property type="component" value="Unassembled WGS sequence"/>
</dbReference>
<dbReference type="PROSITE" id="PS50110">
    <property type="entry name" value="RESPONSE_REGULATORY"/>
    <property type="match status" value="1"/>
</dbReference>
<dbReference type="Pfam" id="PF00072">
    <property type="entry name" value="Response_reg"/>
    <property type="match status" value="1"/>
</dbReference>
<proteinExistence type="predicted"/>
<dbReference type="SUPFAM" id="SSF55073">
    <property type="entry name" value="Nucleotide cyclase"/>
    <property type="match status" value="1"/>
</dbReference>
<feature type="coiled-coil region" evidence="2">
    <location>
        <begin position="108"/>
        <end position="142"/>
    </location>
</feature>
<organism evidence="5 6">
    <name type="scientific">Paenibacillus catalpae</name>
    <dbReference type="NCBI Taxonomy" id="1045775"/>
    <lineage>
        <taxon>Bacteria</taxon>
        <taxon>Bacillati</taxon>
        <taxon>Bacillota</taxon>
        <taxon>Bacilli</taxon>
        <taxon>Bacillales</taxon>
        <taxon>Paenibacillaceae</taxon>
        <taxon>Paenibacillus</taxon>
    </lineage>
</organism>
<sequence length="296" mass="33067">MREKILIVDDEPHNVQILRIFLNSLNYSIHTAECGSEALAMYDEVRPDLILLDVMMPDMSGFDVCKQWMSREGFDTPVIFLSANVQKKDILQGLQLGAFDYLTKPYDLDLLEMKVNFALGQKQKLERLISATEKLSERANTDALTGLYNRMYLNEVLLESSVSLSDFGAMLMIDMDNFKSINDTYGHLVGDQVLKEIAAIIQKAITPESDLAFRFGGDEFLVLLHEGDVAVETAQEIIRTVNELAIGSLVEQGAKASVSIGVTKSSNHDSFEQIIGFADRALLRSKQSGKNQITIY</sequence>
<dbReference type="Pfam" id="PF00990">
    <property type="entry name" value="GGDEF"/>
    <property type="match status" value="1"/>
</dbReference>
<dbReference type="AlphaFoldDB" id="A0A1I1VMQ1"/>
<evidence type="ECO:0000313" key="5">
    <source>
        <dbReference type="EMBL" id="SFD84084.1"/>
    </source>
</evidence>